<feature type="non-terminal residue" evidence="1">
    <location>
        <position position="1"/>
    </location>
</feature>
<name>A0ACA9PFG0_9GLOM</name>
<organism evidence="1 2">
    <name type="scientific">Racocetra persica</name>
    <dbReference type="NCBI Taxonomy" id="160502"/>
    <lineage>
        <taxon>Eukaryota</taxon>
        <taxon>Fungi</taxon>
        <taxon>Fungi incertae sedis</taxon>
        <taxon>Mucoromycota</taxon>
        <taxon>Glomeromycotina</taxon>
        <taxon>Glomeromycetes</taxon>
        <taxon>Diversisporales</taxon>
        <taxon>Gigasporaceae</taxon>
        <taxon>Racocetra</taxon>
    </lineage>
</organism>
<sequence length="42" mass="4764">EENTRIDLNAIINLSNQIDKLENNDESHASLIANEIVKLCKK</sequence>
<keyword evidence="2" id="KW-1185">Reference proteome</keyword>
<dbReference type="EMBL" id="CAJVQC010020259">
    <property type="protein sequence ID" value="CAG8706869.1"/>
    <property type="molecule type" value="Genomic_DNA"/>
</dbReference>
<dbReference type="Proteomes" id="UP000789920">
    <property type="component" value="Unassembled WGS sequence"/>
</dbReference>
<feature type="non-terminal residue" evidence="1">
    <location>
        <position position="42"/>
    </location>
</feature>
<proteinExistence type="predicted"/>
<reference evidence="1" key="1">
    <citation type="submission" date="2021-06" db="EMBL/GenBank/DDBJ databases">
        <authorList>
            <person name="Kallberg Y."/>
            <person name="Tangrot J."/>
            <person name="Rosling A."/>
        </authorList>
    </citation>
    <scope>NUCLEOTIDE SEQUENCE</scope>
    <source>
        <strain evidence="1">MA461A</strain>
    </source>
</reference>
<evidence type="ECO:0000313" key="2">
    <source>
        <dbReference type="Proteomes" id="UP000789920"/>
    </source>
</evidence>
<gene>
    <name evidence="1" type="ORF">RPERSI_LOCUS10282</name>
</gene>
<evidence type="ECO:0000313" key="1">
    <source>
        <dbReference type="EMBL" id="CAG8706869.1"/>
    </source>
</evidence>
<accession>A0ACA9PFG0</accession>
<protein>
    <submittedName>
        <fullName evidence="1">24080_t:CDS:1</fullName>
    </submittedName>
</protein>
<comment type="caution">
    <text evidence="1">The sequence shown here is derived from an EMBL/GenBank/DDBJ whole genome shotgun (WGS) entry which is preliminary data.</text>
</comment>